<evidence type="ECO:0000313" key="1">
    <source>
        <dbReference type="EMBL" id="KKK78984.1"/>
    </source>
</evidence>
<organism evidence="1">
    <name type="scientific">marine sediment metagenome</name>
    <dbReference type="NCBI Taxonomy" id="412755"/>
    <lineage>
        <taxon>unclassified sequences</taxon>
        <taxon>metagenomes</taxon>
        <taxon>ecological metagenomes</taxon>
    </lineage>
</organism>
<protein>
    <recommendedName>
        <fullName evidence="2">ParA family protein</fullName>
    </recommendedName>
</protein>
<accession>A0A0F9AKI2</accession>
<sequence length="94" mass="10693">FDSRTSLPNEVKADIEQFLNNARGTNCAWSQATILPVHIRRNIKLAEAPGYGRTIFEYEQNCHGAEDYSRVAEYIHTQLQPVPQPKLARISHSL</sequence>
<name>A0A0F9AKI2_9ZZZZ</name>
<reference evidence="1" key="1">
    <citation type="journal article" date="2015" name="Nature">
        <title>Complex archaea that bridge the gap between prokaryotes and eukaryotes.</title>
        <authorList>
            <person name="Spang A."/>
            <person name="Saw J.H."/>
            <person name="Jorgensen S.L."/>
            <person name="Zaremba-Niedzwiedzka K."/>
            <person name="Martijn J."/>
            <person name="Lind A.E."/>
            <person name="van Eijk R."/>
            <person name="Schleper C."/>
            <person name="Guy L."/>
            <person name="Ettema T.J."/>
        </authorList>
    </citation>
    <scope>NUCLEOTIDE SEQUENCE</scope>
</reference>
<gene>
    <name evidence="1" type="ORF">LCGC14_2838080</name>
</gene>
<evidence type="ECO:0008006" key="2">
    <source>
        <dbReference type="Google" id="ProtNLM"/>
    </source>
</evidence>
<comment type="caution">
    <text evidence="1">The sequence shown here is derived from an EMBL/GenBank/DDBJ whole genome shotgun (WGS) entry which is preliminary data.</text>
</comment>
<dbReference type="EMBL" id="LAZR01054238">
    <property type="protein sequence ID" value="KKK78984.1"/>
    <property type="molecule type" value="Genomic_DNA"/>
</dbReference>
<dbReference type="Gene3D" id="3.40.50.300">
    <property type="entry name" value="P-loop containing nucleotide triphosphate hydrolases"/>
    <property type="match status" value="1"/>
</dbReference>
<proteinExistence type="predicted"/>
<dbReference type="InterPro" id="IPR027417">
    <property type="entry name" value="P-loop_NTPase"/>
</dbReference>
<feature type="non-terminal residue" evidence="1">
    <location>
        <position position="1"/>
    </location>
</feature>
<dbReference type="AlphaFoldDB" id="A0A0F9AKI2"/>